<accession>A0ABS5W0R0</accession>
<evidence type="ECO:0000313" key="1">
    <source>
        <dbReference type="EMBL" id="MBT2133360.1"/>
    </source>
</evidence>
<dbReference type="RefSeq" id="WP_214534619.1">
    <property type="nucleotide sequence ID" value="NZ_JAHFVK010000001.1"/>
</dbReference>
<reference evidence="1 2" key="1">
    <citation type="submission" date="2021-05" db="EMBL/GenBank/DDBJ databases">
        <title>Croceibacterium sp. LX-88 genome sequence.</title>
        <authorList>
            <person name="Luo X."/>
        </authorList>
    </citation>
    <scope>NUCLEOTIDE SEQUENCE [LARGE SCALE GENOMIC DNA]</scope>
    <source>
        <strain evidence="1 2">LX-88</strain>
    </source>
</reference>
<gene>
    <name evidence="1" type="ORF">KK137_03340</name>
</gene>
<dbReference type="Proteomes" id="UP000811255">
    <property type="component" value="Unassembled WGS sequence"/>
</dbReference>
<comment type="caution">
    <text evidence="1">The sequence shown here is derived from an EMBL/GenBank/DDBJ whole genome shotgun (WGS) entry which is preliminary data.</text>
</comment>
<sequence>MTIRLALPPGRLRPRLSASVIREACGIPCNDNGRDDQSDALLHAALRHFAEHGLAAAHRARKQAEAAFFAGDRQGYGWWLEICRALDRRMAQDLGMAMAVEGAPANSDLGAV</sequence>
<evidence type="ECO:0000313" key="2">
    <source>
        <dbReference type="Proteomes" id="UP000811255"/>
    </source>
</evidence>
<proteinExistence type="predicted"/>
<name>A0ABS5W0R0_9SPHN</name>
<dbReference type="EMBL" id="JAHFVK010000001">
    <property type="protein sequence ID" value="MBT2133360.1"/>
    <property type="molecule type" value="Genomic_DNA"/>
</dbReference>
<keyword evidence="2" id="KW-1185">Reference proteome</keyword>
<protein>
    <submittedName>
        <fullName evidence="1">Uncharacterized protein</fullName>
    </submittedName>
</protein>
<organism evidence="1 2">
    <name type="scientific">Croceibacterium selenioxidans</name>
    <dbReference type="NCBI Taxonomy" id="2838833"/>
    <lineage>
        <taxon>Bacteria</taxon>
        <taxon>Pseudomonadati</taxon>
        <taxon>Pseudomonadota</taxon>
        <taxon>Alphaproteobacteria</taxon>
        <taxon>Sphingomonadales</taxon>
        <taxon>Erythrobacteraceae</taxon>
        <taxon>Croceibacterium</taxon>
    </lineage>
</organism>